<organism evidence="10 11">
    <name type="scientific">Nematostella vectensis</name>
    <name type="common">Starlet sea anemone</name>
    <dbReference type="NCBI Taxonomy" id="45351"/>
    <lineage>
        <taxon>Eukaryota</taxon>
        <taxon>Metazoa</taxon>
        <taxon>Cnidaria</taxon>
        <taxon>Anthozoa</taxon>
        <taxon>Hexacorallia</taxon>
        <taxon>Actiniaria</taxon>
        <taxon>Edwardsiidae</taxon>
        <taxon>Nematostella</taxon>
    </lineage>
</organism>
<feature type="non-terminal residue" evidence="10">
    <location>
        <position position="530"/>
    </location>
</feature>
<dbReference type="InterPro" id="IPR011626">
    <property type="entry name" value="Alpha-macroglobulin_TED"/>
</dbReference>
<evidence type="ECO:0000256" key="2">
    <source>
        <dbReference type="ARBA" id="ARBA00022690"/>
    </source>
</evidence>
<gene>
    <name evidence="10" type="ORF">NEMVEDRAFT_v1g174172</name>
</gene>
<evidence type="ECO:0000259" key="9">
    <source>
        <dbReference type="Pfam" id="PF07678"/>
    </source>
</evidence>
<dbReference type="OMA" id="MENIVWR"/>
<dbReference type="SMART" id="SM01419">
    <property type="entry name" value="Thiol-ester_cl"/>
    <property type="match status" value="1"/>
</dbReference>
<keyword evidence="4" id="KW-0722">Serine protease inhibitor</keyword>
<dbReference type="InterPro" id="IPR008930">
    <property type="entry name" value="Terpenoid_cyclase/PrenylTrfase"/>
</dbReference>
<dbReference type="Pfam" id="PF07678">
    <property type="entry name" value="TED_complement"/>
    <property type="match status" value="1"/>
</dbReference>
<feature type="domain" description="Alpha-macroglobulin-like TED" evidence="9">
    <location>
        <begin position="157"/>
        <end position="464"/>
    </location>
</feature>
<dbReference type="InterPro" id="IPR050473">
    <property type="entry name" value="A2M/Complement_sys"/>
</dbReference>
<evidence type="ECO:0000313" key="11">
    <source>
        <dbReference type="Proteomes" id="UP000001593"/>
    </source>
</evidence>
<evidence type="ECO:0000256" key="5">
    <source>
        <dbReference type="ARBA" id="ARBA00022966"/>
    </source>
</evidence>
<evidence type="ECO:0000256" key="7">
    <source>
        <dbReference type="ARBA" id="ARBA00023180"/>
    </source>
</evidence>
<dbReference type="PANTHER" id="PTHR11412">
    <property type="entry name" value="MACROGLOBULIN / COMPLEMENT"/>
    <property type="match status" value="1"/>
</dbReference>
<dbReference type="HOGENOM" id="CLU_001634_3_0_1"/>
<keyword evidence="11" id="KW-1185">Reference proteome</keyword>
<dbReference type="PROSITE" id="PS00477">
    <property type="entry name" value="ALPHA_2_MACROGLOBULIN"/>
    <property type="match status" value="1"/>
</dbReference>
<dbReference type="InParanoid" id="A7STJ8"/>
<reference evidence="10 11" key="1">
    <citation type="journal article" date="2007" name="Science">
        <title>Sea anemone genome reveals ancestral eumetazoan gene repertoire and genomic organization.</title>
        <authorList>
            <person name="Putnam N.H."/>
            <person name="Srivastava M."/>
            <person name="Hellsten U."/>
            <person name="Dirks B."/>
            <person name="Chapman J."/>
            <person name="Salamov A."/>
            <person name="Terry A."/>
            <person name="Shapiro H."/>
            <person name="Lindquist E."/>
            <person name="Kapitonov V.V."/>
            <person name="Jurka J."/>
            <person name="Genikhovich G."/>
            <person name="Grigoriev I.V."/>
            <person name="Lucas S.M."/>
            <person name="Steele R.E."/>
            <person name="Finnerty J.R."/>
            <person name="Technau U."/>
            <person name="Martindale M.Q."/>
            <person name="Rokhsar D.S."/>
        </authorList>
    </citation>
    <scope>NUCLEOTIDE SEQUENCE [LARGE SCALE GENOMIC DNA]</scope>
    <source>
        <strain evidence="11">CH2 X CH6</strain>
    </source>
</reference>
<dbReference type="GO" id="GO:0005615">
    <property type="term" value="C:extracellular space"/>
    <property type="evidence" value="ECO:0007669"/>
    <property type="project" value="InterPro"/>
</dbReference>
<dbReference type="InterPro" id="IPR013783">
    <property type="entry name" value="Ig-like_fold"/>
</dbReference>
<keyword evidence="6" id="KW-1015">Disulfide bond</keyword>
<dbReference type="SUPFAM" id="SSF81296">
    <property type="entry name" value="E set domains"/>
    <property type="match status" value="1"/>
</dbReference>
<proteinExistence type="inferred from homology"/>
<keyword evidence="5" id="KW-0882">Thioester bond</keyword>
<accession>A7STJ8</accession>
<dbReference type="SUPFAM" id="SSF48239">
    <property type="entry name" value="Terpenoid cyclases/Protein prenyltransferases"/>
    <property type="match status" value="1"/>
</dbReference>
<dbReference type="InterPro" id="IPR041813">
    <property type="entry name" value="A2M_TED"/>
</dbReference>
<dbReference type="InterPro" id="IPR047565">
    <property type="entry name" value="Alpha-macroglob_thiol-ester_cl"/>
</dbReference>
<feature type="domain" description="Alpha-2-macroglobulin" evidence="8">
    <location>
        <begin position="1"/>
        <end position="40"/>
    </location>
</feature>
<dbReference type="Proteomes" id="UP000001593">
    <property type="component" value="Unassembled WGS sequence"/>
</dbReference>
<sequence>MQPFFVSLDLPYSVIRGEEVAIKALVFNYLQQPQEVTITLKASKHWTIINELSPRGAPDQGEPKDTEYKMTVPANEGRAVSFPITPKTLGTIPIIVQAQSVSAADAVQRILIVEPEGVEQEYSYTVLVDLNQSKYDHVTEKRKKIYMLFFHEFPSFSCTGDIMGSSFSNLDNLLRMPYGCGEQNMVNFAPNIFVLKYLTAVKQLTPAIRNKAEVFMIKGYQREQTYRHPEGSYSAFGERDKEGSMWYVLTAFVVKSFAQARKYIYIDEKALDQSIFWMVSKQSPSGAFPKVGTVHSSYLKGGLQSEIALTAFVVIALAEAKSQDKGAISAQANALRYLETNLQSVISKQDAYTLAICTYAMALTNSRSLSKARTALTGLATVKDGTMYWTDGKQDKLAGPSRPYYRPRSADIEITAYALLAIGHNKDVQTGLPVVRWLSQQRNSLGGYSSTQDTVVGIQAMSEFASFIYSPSMDYTVTLTNTDDNTFSKTFTVNAANSMILQEADITKVEGSLIVQVGVSYHVDKPPVEA</sequence>
<dbReference type="Pfam" id="PF00207">
    <property type="entry name" value="A2M"/>
    <property type="match status" value="1"/>
</dbReference>
<name>A7STJ8_NEMVE</name>
<dbReference type="InterPro" id="IPR014756">
    <property type="entry name" value="Ig_E-set"/>
</dbReference>
<dbReference type="FunFam" id="1.50.10.20:FF:000001">
    <property type="entry name" value="CD109 isoform 1"/>
    <property type="match status" value="1"/>
</dbReference>
<dbReference type="Gene3D" id="2.60.40.10">
    <property type="entry name" value="Immunoglobulins"/>
    <property type="match status" value="1"/>
</dbReference>
<dbReference type="InterPro" id="IPR019742">
    <property type="entry name" value="MacrogloblnA2_CS"/>
</dbReference>
<dbReference type="Gene3D" id="1.50.10.20">
    <property type="match status" value="1"/>
</dbReference>
<dbReference type="InterPro" id="IPR001599">
    <property type="entry name" value="Macroglobln_a2"/>
</dbReference>
<dbReference type="GO" id="GO:0004867">
    <property type="term" value="F:serine-type endopeptidase inhibitor activity"/>
    <property type="evidence" value="ECO:0007669"/>
    <property type="project" value="UniProtKB-KW"/>
</dbReference>
<keyword evidence="3" id="KW-0732">Signal</keyword>
<keyword evidence="2" id="KW-0646">Protease inhibitor</keyword>
<keyword evidence="7" id="KW-0325">Glycoprotein</keyword>
<dbReference type="Gene3D" id="2.60.120.1540">
    <property type="match status" value="1"/>
</dbReference>
<evidence type="ECO:0000256" key="4">
    <source>
        <dbReference type="ARBA" id="ARBA00022900"/>
    </source>
</evidence>
<dbReference type="PhylomeDB" id="A7STJ8"/>
<dbReference type="eggNOG" id="KOG1366">
    <property type="taxonomic scope" value="Eukaryota"/>
</dbReference>
<evidence type="ECO:0000256" key="3">
    <source>
        <dbReference type="ARBA" id="ARBA00022729"/>
    </source>
</evidence>
<dbReference type="EMBL" id="DS469797">
    <property type="protein sequence ID" value="EDO32956.1"/>
    <property type="molecule type" value="Genomic_DNA"/>
</dbReference>
<evidence type="ECO:0000256" key="1">
    <source>
        <dbReference type="ARBA" id="ARBA00010952"/>
    </source>
</evidence>
<dbReference type="STRING" id="45351.A7STJ8"/>
<dbReference type="AlphaFoldDB" id="A7STJ8"/>
<evidence type="ECO:0000313" key="10">
    <source>
        <dbReference type="EMBL" id="EDO32956.1"/>
    </source>
</evidence>
<comment type="similarity">
    <text evidence="1">Belongs to the protease inhibitor I39 (alpha-2-macroglobulin) family.</text>
</comment>
<evidence type="ECO:0000256" key="6">
    <source>
        <dbReference type="ARBA" id="ARBA00023157"/>
    </source>
</evidence>
<dbReference type="PANTHER" id="PTHR11412:SF136">
    <property type="entry name" value="CD109 ANTIGEN"/>
    <property type="match status" value="1"/>
</dbReference>
<dbReference type="CDD" id="cd02897">
    <property type="entry name" value="A2M_2"/>
    <property type="match status" value="1"/>
</dbReference>
<evidence type="ECO:0000259" key="8">
    <source>
        <dbReference type="Pfam" id="PF00207"/>
    </source>
</evidence>
<protein>
    <submittedName>
        <fullName evidence="10">Uncharacterized protein</fullName>
    </submittedName>
</protein>